<dbReference type="InterPro" id="IPR037257">
    <property type="entry name" value="T2SS_E_N_sf"/>
</dbReference>
<evidence type="ECO:0000256" key="2">
    <source>
        <dbReference type="ARBA" id="ARBA00022741"/>
    </source>
</evidence>
<dbReference type="EMBL" id="JACHFD010000010">
    <property type="protein sequence ID" value="MBB5352004.1"/>
    <property type="molecule type" value="Genomic_DNA"/>
</dbReference>
<dbReference type="InterPro" id="IPR001482">
    <property type="entry name" value="T2SS/T4SS_dom"/>
</dbReference>
<comment type="similarity">
    <text evidence="1">Belongs to the GSP E family.</text>
</comment>
<dbReference type="PROSITE" id="PS00662">
    <property type="entry name" value="T2SP_E"/>
    <property type="match status" value="1"/>
</dbReference>
<comment type="caution">
    <text evidence="5">The sequence shown here is derived from an EMBL/GenBank/DDBJ whole genome shotgun (WGS) entry which is preliminary data.</text>
</comment>
<evidence type="ECO:0000256" key="1">
    <source>
        <dbReference type="ARBA" id="ARBA00006611"/>
    </source>
</evidence>
<dbReference type="Gene3D" id="3.30.450.90">
    <property type="match status" value="1"/>
</dbReference>
<keyword evidence="6" id="KW-1185">Reference proteome</keyword>
<dbReference type="Proteomes" id="UP000557717">
    <property type="component" value="Unassembled WGS sequence"/>
</dbReference>
<evidence type="ECO:0000313" key="5">
    <source>
        <dbReference type="EMBL" id="MBB5352004.1"/>
    </source>
</evidence>
<dbReference type="Pfam" id="PF00437">
    <property type="entry name" value="T2SSE"/>
    <property type="match status" value="1"/>
</dbReference>
<accession>A0A840V8T7</accession>
<gene>
    <name evidence="5" type="ORF">HNR46_002245</name>
</gene>
<dbReference type="FunFam" id="3.40.50.300:FF:000398">
    <property type="entry name" value="Type IV pilus assembly ATPase PilB"/>
    <property type="match status" value="1"/>
</dbReference>
<feature type="domain" description="Bacterial type II secretion system protein E" evidence="4">
    <location>
        <begin position="378"/>
        <end position="392"/>
    </location>
</feature>
<evidence type="ECO:0000256" key="3">
    <source>
        <dbReference type="ARBA" id="ARBA00022840"/>
    </source>
</evidence>
<dbReference type="Gene3D" id="3.30.300.160">
    <property type="entry name" value="Type II secretion system, protein E, N-terminal domain"/>
    <property type="match status" value="1"/>
</dbReference>
<evidence type="ECO:0000313" key="6">
    <source>
        <dbReference type="Proteomes" id="UP000557717"/>
    </source>
</evidence>
<protein>
    <submittedName>
        <fullName evidence="5">Type IV pilus assembly protein PilB</fullName>
    </submittedName>
</protein>
<evidence type="ECO:0000259" key="4">
    <source>
        <dbReference type="PROSITE" id="PS00662"/>
    </source>
</evidence>
<dbReference type="SUPFAM" id="SSF160246">
    <property type="entry name" value="EspE N-terminal domain-like"/>
    <property type="match status" value="1"/>
</dbReference>
<sequence length="558" mass="61559">MDNNQLVELFVSRGLIDRSLAQEVLNESNNSGKDAAEVLADFQVIQHREDVWPVVASELGAPLVELKGWTPPEHLAGLIPAATARLHGALPINFDEEGLHVVLVDPMNPQTLEDLRFSLDRELVLAVAPDYLVEEKLNEVYGNDGSAMESILDQLEFGGPDGEMSAAELENEANSAPIIRYVDLVLYQAIKEKASDIHFEPFETDFKIRYRVDGTLYEMAPPPIHLALPIISRVKVMANMNIAERRVPQDGRIVKQVGERQVDMRVSSLPTQHGESVVLRVLDRSSVNLSLENLGLPGHIYEYITETIEKPNGIFIVTGPTGAGKTTTLYAALRRINTIDHKLLTAEDPVEYDIDGIVQIPCNEGIGLTFPRVLRAFLRQDPDRIMVGEMRDMETAQIAIQASLTGHLVLSTLHTNDAPGAVTRLIDMGVEPFLVAASLEGVLAQRLVRTICAGCKATYEPSEAILTQLGVSPHELGDKDFYTGKGCDVCGQTGYKGRAGLYELLDINEPVRELITDRAPTVVIKQKAMEHGMTTLREDGLRNIYLGKTTIEEVLKYT</sequence>
<proteinExistence type="inferred from homology"/>
<dbReference type="Pfam" id="PF05157">
    <property type="entry name" value="MshEN"/>
    <property type="match status" value="1"/>
</dbReference>
<dbReference type="InterPro" id="IPR007831">
    <property type="entry name" value="T2SS_GspE_N"/>
</dbReference>
<dbReference type="InterPro" id="IPR027417">
    <property type="entry name" value="P-loop_NTPase"/>
</dbReference>
<dbReference type="GO" id="GO:0005886">
    <property type="term" value="C:plasma membrane"/>
    <property type="evidence" value="ECO:0007669"/>
    <property type="project" value="TreeGrafter"/>
</dbReference>
<reference evidence="5 6" key="1">
    <citation type="submission" date="2020-08" db="EMBL/GenBank/DDBJ databases">
        <title>Genomic Encyclopedia of Type Strains, Phase IV (KMG-IV): sequencing the most valuable type-strain genomes for metagenomic binning, comparative biology and taxonomic classification.</title>
        <authorList>
            <person name="Goeker M."/>
        </authorList>
    </citation>
    <scope>NUCLEOTIDE SEQUENCE [LARGE SCALE GENOMIC DNA]</scope>
    <source>
        <strain evidence="5 6">YC6886</strain>
    </source>
</reference>
<dbReference type="CDD" id="cd01129">
    <property type="entry name" value="PulE-GspE-like"/>
    <property type="match status" value="1"/>
</dbReference>
<dbReference type="GO" id="GO:0016887">
    <property type="term" value="F:ATP hydrolysis activity"/>
    <property type="evidence" value="ECO:0007669"/>
    <property type="project" value="TreeGrafter"/>
</dbReference>
<organism evidence="5 6">
    <name type="scientific">Haloferula luteola</name>
    <dbReference type="NCBI Taxonomy" id="595692"/>
    <lineage>
        <taxon>Bacteria</taxon>
        <taxon>Pseudomonadati</taxon>
        <taxon>Verrucomicrobiota</taxon>
        <taxon>Verrucomicrobiia</taxon>
        <taxon>Verrucomicrobiales</taxon>
        <taxon>Verrucomicrobiaceae</taxon>
        <taxon>Haloferula</taxon>
    </lineage>
</organism>
<keyword evidence="3" id="KW-0067">ATP-binding</keyword>
<dbReference type="FunFam" id="3.30.450.90:FF:000001">
    <property type="entry name" value="Type II secretion system ATPase GspE"/>
    <property type="match status" value="1"/>
</dbReference>
<dbReference type="AlphaFoldDB" id="A0A840V8T7"/>
<dbReference type="PANTHER" id="PTHR30258">
    <property type="entry name" value="TYPE II SECRETION SYSTEM PROTEIN GSPE-RELATED"/>
    <property type="match status" value="1"/>
</dbReference>
<dbReference type="SUPFAM" id="SSF52540">
    <property type="entry name" value="P-loop containing nucleoside triphosphate hydrolases"/>
    <property type="match status" value="1"/>
</dbReference>
<keyword evidence="2" id="KW-0547">Nucleotide-binding</keyword>
<dbReference type="GO" id="GO:0005524">
    <property type="term" value="F:ATP binding"/>
    <property type="evidence" value="ECO:0007669"/>
    <property type="project" value="UniProtKB-KW"/>
</dbReference>
<dbReference type="RefSeq" id="WP_184018682.1">
    <property type="nucleotide sequence ID" value="NZ_JACHFD010000010.1"/>
</dbReference>
<dbReference type="Gene3D" id="3.40.50.300">
    <property type="entry name" value="P-loop containing nucleotide triphosphate hydrolases"/>
    <property type="match status" value="1"/>
</dbReference>
<name>A0A840V8T7_9BACT</name>
<dbReference type="PANTHER" id="PTHR30258:SF1">
    <property type="entry name" value="PROTEIN TRANSPORT PROTEIN HOFB HOMOLOG"/>
    <property type="match status" value="1"/>
</dbReference>